<dbReference type="CDD" id="cd05233">
    <property type="entry name" value="SDR_c"/>
    <property type="match status" value="1"/>
</dbReference>
<dbReference type="InterPro" id="IPR057326">
    <property type="entry name" value="KR_dom"/>
</dbReference>
<evidence type="ECO:0000256" key="2">
    <source>
        <dbReference type="ARBA" id="ARBA00023002"/>
    </source>
</evidence>
<evidence type="ECO:0000313" key="4">
    <source>
        <dbReference type="EMBL" id="CAB4895146.1"/>
    </source>
</evidence>
<dbReference type="SUPFAM" id="SSF51735">
    <property type="entry name" value="NAD(P)-binding Rossmann-fold domains"/>
    <property type="match status" value="1"/>
</dbReference>
<name>A0A6J7FI78_9ZZZZ</name>
<protein>
    <submittedName>
        <fullName evidence="4">Unannotated protein</fullName>
    </submittedName>
</protein>
<comment type="similarity">
    <text evidence="1">Belongs to the short-chain dehydrogenases/reductases (SDR) family.</text>
</comment>
<dbReference type="GO" id="GO:0016616">
    <property type="term" value="F:oxidoreductase activity, acting on the CH-OH group of donors, NAD or NADP as acceptor"/>
    <property type="evidence" value="ECO:0007669"/>
    <property type="project" value="UniProtKB-ARBA"/>
</dbReference>
<dbReference type="PANTHER" id="PTHR42760:SF133">
    <property type="entry name" value="3-OXOACYL-[ACYL-CARRIER-PROTEIN] REDUCTASE"/>
    <property type="match status" value="1"/>
</dbReference>
<feature type="domain" description="Ketoreductase" evidence="3">
    <location>
        <begin position="7"/>
        <end position="188"/>
    </location>
</feature>
<dbReference type="InterPro" id="IPR036291">
    <property type="entry name" value="NAD(P)-bd_dom_sf"/>
</dbReference>
<dbReference type="FunFam" id="3.40.50.720:FF:000084">
    <property type="entry name" value="Short-chain dehydrogenase reductase"/>
    <property type="match status" value="1"/>
</dbReference>
<dbReference type="PRINTS" id="PR00081">
    <property type="entry name" value="GDHRDH"/>
</dbReference>
<dbReference type="InterPro" id="IPR002347">
    <property type="entry name" value="SDR_fam"/>
</dbReference>
<organism evidence="4">
    <name type="scientific">freshwater metagenome</name>
    <dbReference type="NCBI Taxonomy" id="449393"/>
    <lineage>
        <taxon>unclassified sequences</taxon>
        <taxon>metagenomes</taxon>
        <taxon>ecological metagenomes</taxon>
    </lineage>
</organism>
<sequence length="252" mass="25898">MGLLDGKNVVLTGGASGIGLATATLFVAEGARVHVLDLPGAKLDAVASIVEPTGGSTNACDVTVRDQVDAAIAVATAGNKKIDVVIANAGISSPAAPFEEYPLDGFEHVLKVHVVGAFHTIQACLPHVPDGASIIITSSVAGLVGTPQVSAYGTAKHAQIGLMRSLAADLAERGIRVNTINPGPVDNEFQTTFEERVTHQKGKDANAIFDALIPLGRHIPMTDIAYGMLYLAGPHSTNVTSTTFRIDGGMGG</sequence>
<dbReference type="SMART" id="SM00822">
    <property type="entry name" value="PKS_KR"/>
    <property type="match status" value="1"/>
</dbReference>
<dbReference type="Gene3D" id="3.40.50.720">
    <property type="entry name" value="NAD(P)-binding Rossmann-like Domain"/>
    <property type="match status" value="1"/>
</dbReference>
<evidence type="ECO:0000256" key="1">
    <source>
        <dbReference type="ARBA" id="ARBA00006484"/>
    </source>
</evidence>
<reference evidence="4" key="1">
    <citation type="submission" date="2020-05" db="EMBL/GenBank/DDBJ databases">
        <authorList>
            <person name="Chiriac C."/>
            <person name="Salcher M."/>
            <person name="Ghai R."/>
            <person name="Kavagutti S V."/>
        </authorList>
    </citation>
    <scope>NUCLEOTIDE SEQUENCE</scope>
</reference>
<gene>
    <name evidence="4" type="ORF">UFOPK3516_00641</name>
</gene>
<evidence type="ECO:0000259" key="3">
    <source>
        <dbReference type="SMART" id="SM00822"/>
    </source>
</evidence>
<accession>A0A6J7FI78</accession>
<dbReference type="PANTHER" id="PTHR42760">
    <property type="entry name" value="SHORT-CHAIN DEHYDROGENASES/REDUCTASES FAMILY MEMBER"/>
    <property type="match status" value="1"/>
</dbReference>
<dbReference type="Pfam" id="PF13561">
    <property type="entry name" value="adh_short_C2"/>
    <property type="match status" value="1"/>
</dbReference>
<proteinExistence type="inferred from homology"/>
<dbReference type="EMBL" id="CAFBMB010000035">
    <property type="protein sequence ID" value="CAB4895146.1"/>
    <property type="molecule type" value="Genomic_DNA"/>
</dbReference>
<keyword evidence="2" id="KW-0560">Oxidoreductase</keyword>
<dbReference type="AlphaFoldDB" id="A0A6J7FI78"/>